<organism evidence="1 2">
    <name type="scientific">Carya illinoinensis</name>
    <name type="common">Pecan</name>
    <dbReference type="NCBI Taxonomy" id="32201"/>
    <lineage>
        <taxon>Eukaryota</taxon>
        <taxon>Viridiplantae</taxon>
        <taxon>Streptophyta</taxon>
        <taxon>Embryophyta</taxon>
        <taxon>Tracheophyta</taxon>
        <taxon>Spermatophyta</taxon>
        <taxon>Magnoliopsida</taxon>
        <taxon>eudicotyledons</taxon>
        <taxon>Gunneridae</taxon>
        <taxon>Pentapetalae</taxon>
        <taxon>rosids</taxon>
        <taxon>fabids</taxon>
        <taxon>Fagales</taxon>
        <taxon>Juglandaceae</taxon>
        <taxon>Carya</taxon>
    </lineage>
</organism>
<evidence type="ECO:0000313" key="1">
    <source>
        <dbReference type="EMBL" id="KAG6643020.1"/>
    </source>
</evidence>
<evidence type="ECO:0000313" key="2">
    <source>
        <dbReference type="Proteomes" id="UP000811609"/>
    </source>
</evidence>
<accession>A0A8T1PRS5</accession>
<protein>
    <submittedName>
        <fullName evidence="1">Uncharacterized protein</fullName>
    </submittedName>
</protein>
<reference evidence="1" key="1">
    <citation type="submission" date="2020-12" db="EMBL/GenBank/DDBJ databases">
        <title>WGS assembly of Carya illinoinensis cv. Pawnee.</title>
        <authorList>
            <person name="Platts A."/>
            <person name="Shu S."/>
            <person name="Wright S."/>
            <person name="Barry K."/>
            <person name="Edger P."/>
            <person name="Pires J.C."/>
            <person name="Schmutz J."/>
        </authorList>
    </citation>
    <scope>NUCLEOTIDE SEQUENCE</scope>
    <source>
        <tissue evidence="1">Leaf</tissue>
    </source>
</reference>
<dbReference type="EMBL" id="CM031817">
    <property type="protein sequence ID" value="KAG6643020.1"/>
    <property type="molecule type" value="Genomic_DNA"/>
</dbReference>
<gene>
    <name evidence="1" type="ORF">CIPAW_09G180600</name>
</gene>
<proteinExistence type="predicted"/>
<keyword evidence="2" id="KW-1185">Reference proteome</keyword>
<dbReference type="Proteomes" id="UP000811609">
    <property type="component" value="Chromosome 9"/>
</dbReference>
<sequence length="44" mass="5254">MRLKKVCNLRWMEASRIARLGHNRGNKSLDVVCILNVDEIQYYF</sequence>
<dbReference type="AlphaFoldDB" id="A0A8T1PRS5"/>
<comment type="caution">
    <text evidence="1">The sequence shown here is derived from an EMBL/GenBank/DDBJ whole genome shotgun (WGS) entry which is preliminary data.</text>
</comment>
<name>A0A8T1PRS5_CARIL</name>